<dbReference type="Pfam" id="PF12850">
    <property type="entry name" value="Metallophos_2"/>
    <property type="match status" value="1"/>
</dbReference>
<dbReference type="InterPro" id="IPR011152">
    <property type="entry name" value="Pesterase_MJ0912"/>
</dbReference>
<protein>
    <submittedName>
        <fullName evidence="3">Metallophosphoesterase family protein</fullName>
    </submittedName>
</protein>
<keyword evidence="4" id="KW-1185">Reference proteome</keyword>
<dbReference type="Gene3D" id="3.60.21.10">
    <property type="match status" value="1"/>
</dbReference>
<evidence type="ECO:0000313" key="3">
    <source>
        <dbReference type="EMBL" id="QSF46950.1"/>
    </source>
</evidence>
<sequence length="254" mass="28247">MGMSMYNVIAVISDIHSNRLALEAVLQDLESRNADLIVNLGDTLFGPIDPVGTATLLMEQPEIVNIMGNCDEILLQERSDSLTYKQVKPLLSTAEEEWISSFRGTWSYDELLFCHGTPWNNGRYLLEQVQLDGTVVYKQPIALAAELQGITERIIFCGHSHVFQSIDLPGGKKAVNAGSVGLPAYEDEAPYPHVMESGTNFASYCLCWRSEGPNSWTIQHRLVEYDWEAAAAMADSKGRNDYAVAIRNGRMSRV</sequence>
<gene>
    <name evidence="3" type="ORF">JRJ22_10510</name>
</gene>
<dbReference type="InterPro" id="IPR050126">
    <property type="entry name" value="Ap4A_hydrolase"/>
</dbReference>
<name>A0ABX7LFS7_9BACL</name>
<feature type="domain" description="Calcineurin-like phosphoesterase" evidence="2">
    <location>
        <begin position="9"/>
        <end position="187"/>
    </location>
</feature>
<evidence type="ECO:0000259" key="2">
    <source>
        <dbReference type="Pfam" id="PF12850"/>
    </source>
</evidence>
<dbReference type="Proteomes" id="UP000663452">
    <property type="component" value="Chromosome"/>
</dbReference>
<dbReference type="PANTHER" id="PTHR42850">
    <property type="entry name" value="METALLOPHOSPHOESTERASE"/>
    <property type="match status" value="1"/>
</dbReference>
<dbReference type="EMBL" id="CP070969">
    <property type="protein sequence ID" value="QSF46950.1"/>
    <property type="molecule type" value="Genomic_DNA"/>
</dbReference>
<evidence type="ECO:0000256" key="1">
    <source>
        <dbReference type="ARBA" id="ARBA00008950"/>
    </source>
</evidence>
<dbReference type="InterPro" id="IPR029052">
    <property type="entry name" value="Metallo-depent_PP-like"/>
</dbReference>
<dbReference type="InterPro" id="IPR024654">
    <property type="entry name" value="Calcineurin-like_PHP_lpxH"/>
</dbReference>
<dbReference type="PANTHER" id="PTHR42850:SF2">
    <property type="entry name" value="BLL5683 PROTEIN"/>
    <property type="match status" value="1"/>
</dbReference>
<accession>A0ABX7LFS7</accession>
<comment type="similarity">
    <text evidence="1">Belongs to the metallophosphoesterase superfamily. YfcE family.</text>
</comment>
<dbReference type="CDD" id="cd00838">
    <property type="entry name" value="MPP_superfamily"/>
    <property type="match status" value="1"/>
</dbReference>
<proteinExistence type="inferred from homology"/>
<dbReference type="PIRSF" id="PIRSF000883">
    <property type="entry name" value="Pesterase_MJ0912"/>
    <property type="match status" value="1"/>
</dbReference>
<reference evidence="3 4" key="1">
    <citation type="submission" date="2021-02" db="EMBL/GenBank/DDBJ databases">
        <title>Paenibacillus tianjinensis sp. nov.</title>
        <authorList>
            <person name="Liu H."/>
        </authorList>
    </citation>
    <scope>NUCLEOTIDE SEQUENCE [LARGE SCALE GENOMIC DNA]</scope>
    <source>
        <strain evidence="3 4">TB2019</strain>
    </source>
</reference>
<organism evidence="3 4">
    <name type="scientific">Paenibacillus tianjinensis</name>
    <dbReference type="NCBI Taxonomy" id="2810347"/>
    <lineage>
        <taxon>Bacteria</taxon>
        <taxon>Bacillati</taxon>
        <taxon>Bacillota</taxon>
        <taxon>Bacilli</taxon>
        <taxon>Bacillales</taxon>
        <taxon>Paenibacillaceae</taxon>
        <taxon>Paenibacillus</taxon>
    </lineage>
</organism>
<dbReference type="SUPFAM" id="SSF56300">
    <property type="entry name" value="Metallo-dependent phosphatases"/>
    <property type="match status" value="1"/>
</dbReference>
<evidence type="ECO:0000313" key="4">
    <source>
        <dbReference type="Proteomes" id="UP000663452"/>
    </source>
</evidence>